<evidence type="ECO:0000313" key="1">
    <source>
        <dbReference type="EMBL" id="KIG12024.1"/>
    </source>
</evidence>
<dbReference type="Proteomes" id="UP000031599">
    <property type="component" value="Unassembled WGS sequence"/>
</dbReference>
<evidence type="ECO:0000313" key="2">
    <source>
        <dbReference type="Proteomes" id="UP000031599"/>
    </source>
</evidence>
<proteinExistence type="predicted"/>
<dbReference type="EMBL" id="JMCC02000156">
    <property type="protein sequence ID" value="KIG12024.1"/>
    <property type="molecule type" value="Genomic_DNA"/>
</dbReference>
<reference evidence="1 2" key="1">
    <citation type="submission" date="2014-12" db="EMBL/GenBank/DDBJ databases">
        <title>Genome assembly of Enhygromyxa salina DSM 15201.</title>
        <authorList>
            <person name="Sharma G."/>
            <person name="Subramanian S."/>
        </authorList>
    </citation>
    <scope>NUCLEOTIDE SEQUENCE [LARGE SCALE GENOMIC DNA]</scope>
    <source>
        <strain evidence="1 2">DSM 15201</strain>
    </source>
</reference>
<name>A0A0C1Z353_9BACT</name>
<gene>
    <name evidence="1" type="ORF">DB30_02109</name>
</gene>
<dbReference type="AlphaFoldDB" id="A0A0C1Z353"/>
<comment type="caution">
    <text evidence="1">The sequence shown here is derived from an EMBL/GenBank/DDBJ whole genome shotgun (WGS) entry which is preliminary data.</text>
</comment>
<sequence>MHIHHVLDQFEATLKNQIAQLQGAAKSAAPGGVGDWEAIVTHFGLPEIERSERLQQAGQRGHTRGAFPDEFEAVVAVLGRQASALLDQLGGWHQAALATDPSAASRVDALRTSVNQLAADQRKAYEDGIKPRTGVGGLAGIFANASATAKLTPWANLEYDPQLTLACPGCGSPQRTRLVFDCEYCGTPLFEPKQGSPQ</sequence>
<organism evidence="1 2">
    <name type="scientific">Enhygromyxa salina</name>
    <dbReference type="NCBI Taxonomy" id="215803"/>
    <lineage>
        <taxon>Bacteria</taxon>
        <taxon>Pseudomonadati</taxon>
        <taxon>Myxococcota</taxon>
        <taxon>Polyangia</taxon>
        <taxon>Nannocystales</taxon>
        <taxon>Nannocystaceae</taxon>
        <taxon>Enhygromyxa</taxon>
    </lineage>
</organism>
<dbReference type="RefSeq" id="WP_052558630.1">
    <property type="nucleotide sequence ID" value="NZ_JMCC02000156.1"/>
</dbReference>
<protein>
    <submittedName>
        <fullName evidence="1">Uncharacterized protein</fullName>
    </submittedName>
</protein>
<accession>A0A0C1Z353</accession>